<feature type="transmembrane region" description="Helical" evidence="1">
    <location>
        <begin position="301"/>
        <end position="324"/>
    </location>
</feature>
<dbReference type="Gene3D" id="2.60.40.10">
    <property type="entry name" value="Immunoglobulins"/>
    <property type="match status" value="1"/>
</dbReference>
<evidence type="ECO:0000313" key="4">
    <source>
        <dbReference type="WBParaSite" id="MhA1_Contig84.frz3.gene2"/>
    </source>
</evidence>
<dbReference type="Pfam" id="PF00041">
    <property type="entry name" value="fn3"/>
    <property type="match status" value="1"/>
</dbReference>
<dbReference type="PROSITE" id="PS50853">
    <property type="entry name" value="FN3"/>
    <property type="match status" value="1"/>
</dbReference>
<evidence type="ECO:0000313" key="3">
    <source>
        <dbReference type="Proteomes" id="UP000095281"/>
    </source>
</evidence>
<keyword evidence="1" id="KW-0472">Membrane</keyword>
<dbReference type="WBParaSite" id="MhA1_Contig84.frz3.gene2">
    <property type="protein sequence ID" value="MhA1_Contig84.frz3.gene2"/>
    <property type="gene ID" value="MhA1_Contig84.frz3.gene2"/>
</dbReference>
<dbReference type="CDD" id="cd00063">
    <property type="entry name" value="FN3"/>
    <property type="match status" value="1"/>
</dbReference>
<dbReference type="PANTHER" id="PTHR46957">
    <property type="entry name" value="CYTOKINE RECEPTOR"/>
    <property type="match status" value="1"/>
</dbReference>
<evidence type="ECO:0000259" key="2">
    <source>
        <dbReference type="PROSITE" id="PS50853"/>
    </source>
</evidence>
<keyword evidence="3" id="KW-1185">Reference proteome</keyword>
<keyword evidence="1" id="KW-1133">Transmembrane helix</keyword>
<protein>
    <submittedName>
        <fullName evidence="4">Fibronectin type-III domain-containing protein</fullName>
    </submittedName>
</protein>
<dbReference type="SUPFAM" id="SSF49265">
    <property type="entry name" value="Fibronectin type III"/>
    <property type="match status" value="1"/>
</dbReference>
<reference evidence="4" key="1">
    <citation type="submission" date="2016-11" db="UniProtKB">
        <authorList>
            <consortium name="WormBaseParasite"/>
        </authorList>
    </citation>
    <scope>IDENTIFICATION</scope>
</reference>
<organism evidence="3 4">
    <name type="scientific">Meloidogyne hapla</name>
    <name type="common">Root-knot nematode worm</name>
    <dbReference type="NCBI Taxonomy" id="6305"/>
    <lineage>
        <taxon>Eukaryota</taxon>
        <taxon>Metazoa</taxon>
        <taxon>Ecdysozoa</taxon>
        <taxon>Nematoda</taxon>
        <taxon>Chromadorea</taxon>
        <taxon>Rhabditida</taxon>
        <taxon>Tylenchina</taxon>
        <taxon>Tylenchomorpha</taxon>
        <taxon>Tylenchoidea</taxon>
        <taxon>Meloidogynidae</taxon>
        <taxon>Meloidogyninae</taxon>
        <taxon>Meloidogyne</taxon>
    </lineage>
</organism>
<dbReference type="Proteomes" id="UP000095281">
    <property type="component" value="Unplaced"/>
</dbReference>
<dbReference type="SMART" id="SM00060">
    <property type="entry name" value="FN3"/>
    <property type="match status" value="1"/>
</dbReference>
<sequence>MVNLLNVQFSKRPKLKMSIPSDPPQSVQCQPLPGGTSLSLNWRQPEKPNGIIRAYLVHFKEMFSQRPSRQIRLEAKNEEENELFSKTPKSSNTVFAFNLTNLSPNSRYKIQISSVTDKGEGPKSEPILVDTDIAVPQEPPKITNLFFDCASSLLSLEWLLPQNLLTSKFDGFHKISIYSLLTQTVRSFNISINSPSKLLLDQIQLGEQLTLSVSILLKSRVNSSILMETPSSGQEHFVLLANGWKCRYRSSLCPSINLLTSKSICENFSKSAANQKIQDEVKTTLIPTIQNTENIKMDANMATIFFIFGTAIALAVFLLFLCMLRR</sequence>
<dbReference type="InterPro" id="IPR050713">
    <property type="entry name" value="RTP_Phos/Ushers"/>
</dbReference>
<dbReference type="AlphaFoldDB" id="A0A1I8C120"/>
<dbReference type="GO" id="GO:0016020">
    <property type="term" value="C:membrane"/>
    <property type="evidence" value="ECO:0007669"/>
    <property type="project" value="UniProtKB-SubCell"/>
</dbReference>
<evidence type="ECO:0000256" key="1">
    <source>
        <dbReference type="SAM" id="Phobius"/>
    </source>
</evidence>
<dbReference type="PANTHER" id="PTHR46957:SF3">
    <property type="entry name" value="CYTOKINE RECEPTOR"/>
    <property type="match status" value="1"/>
</dbReference>
<dbReference type="InterPro" id="IPR013783">
    <property type="entry name" value="Ig-like_fold"/>
</dbReference>
<proteinExistence type="predicted"/>
<dbReference type="InterPro" id="IPR003961">
    <property type="entry name" value="FN3_dom"/>
</dbReference>
<feature type="domain" description="Fibronectin type-III" evidence="2">
    <location>
        <begin position="23"/>
        <end position="134"/>
    </location>
</feature>
<keyword evidence="1" id="KW-0812">Transmembrane</keyword>
<name>A0A1I8C120_MELHA</name>
<dbReference type="InterPro" id="IPR036116">
    <property type="entry name" value="FN3_sf"/>
</dbReference>
<accession>A0A1I8C120</accession>